<dbReference type="InterPro" id="IPR029057">
    <property type="entry name" value="PRTase-like"/>
</dbReference>
<dbReference type="Gene3D" id="3.40.50.2020">
    <property type="match status" value="1"/>
</dbReference>
<evidence type="ECO:0008006" key="4">
    <source>
        <dbReference type="Google" id="ProtNLM"/>
    </source>
</evidence>
<evidence type="ECO:0000256" key="1">
    <source>
        <dbReference type="ARBA" id="ARBA00008007"/>
    </source>
</evidence>
<reference evidence="2" key="1">
    <citation type="journal article" date="2014" name="Int. J. Syst. Evol. Microbiol.">
        <title>Complete genome sequence of Corynebacterium casei LMG S-19264T (=DSM 44701T), isolated from a smear-ripened cheese.</title>
        <authorList>
            <consortium name="US DOE Joint Genome Institute (JGI-PGF)"/>
            <person name="Walter F."/>
            <person name="Albersmeier A."/>
            <person name="Kalinowski J."/>
            <person name="Ruckert C."/>
        </authorList>
    </citation>
    <scope>NUCLEOTIDE SEQUENCE</scope>
    <source>
        <strain evidence="2">JCM 18487</strain>
    </source>
</reference>
<dbReference type="PANTHER" id="PTHR47505:SF1">
    <property type="entry name" value="DNA UTILIZATION PROTEIN YHGH"/>
    <property type="match status" value="1"/>
</dbReference>
<evidence type="ECO:0000313" key="3">
    <source>
        <dbReference type="Proteomes" id="UP000637695"/>
    </source>
</evidence>
<accession>A0A917NNH4</accession>
<organism evidence="2 3">
    <name type="scientific">Alicyclobacillus cellulosilyticus</name>
    <dbReference type="NCBI Taxonomy" id="1003997"/>
    <lineage>
        <taxon>Bacteria</taxon>
        <taxon>Bacillati</taxon>
        <taxon>Bacillota</taxon>
        <taxon>Bacilli</taxon>
        <taxon>Bacillales</taxon>
        <taxon>Alicyclobacillaceae</taxon>
        <taxon>Alicyclobacillus</taxon>
    </lineage>
</organism>
<dbReference type="RefSeq" id="WP_188883407.1">
    <property type="nucleotide sequence ID" value="NZ_BMOY01000059.1"/>
</dbReference>
<proteinExistence type="inferred from homology"/>
<reference evidence="2" key="2">
    <citation type="submission" date="2020-09" db="EMBL/GenBank/DDBJ databases">
        <authorList>
            <person name="Sun Q."/>
            <person name="Ohkuma M."/>
        </authorList>
    </citation>
    <scope>NUCLEOTIDE SEQUENCE</scope>
    <source>
        <strain evidence="2">JCM 18487</strain>
    </source>
</reference>
<evidence type="ECO:0000313" key="2">
    <source>
        <dbReference type="EMBL" id="GGJ13770.1"/>
    </source>
</evidence>
<dbReference type="CDD" id="cd06223">
    <property type="entry name" value="PRTases_typeI"/>
    <property type="match status" value="1"/>
</dbReference>
<protein>
    <recommendedName>
        <fullName evidence="4">ComF family protein</fullName>
    </recommendedName>
</protein>
<dbReference type="SUPFAM" id="SSF53271">
    <property type="entry name" value="PRTase-like"/>
    <property type="match status" value="1"/>
</dbReference>
<dbReference type="InterPro" id="IPR000836">
    <property type="entry name" value="PRTase_dom"/>
</dbReference>
<comment type="caution">
    <text evidence="2">The sequence shown here is derived from an EMBL/GenBank/DDBJ whole genome shotgun (WGS) entry which is preliminary data.</text>
</comment>
<dbReference type="AlphaFoldDB" id="A0A917NNH4"/>
<dbReference type="Proteomes" id="UP000637695">
    <property type="component" value="Unassembled WGS sequence"/>
</dbReference>
<dbReference type="EMBL" id="BMOY01000059">
    <property type="protein sequence ID" value="GGJ13770.1"/>
    <property type="molecule type" value="Genomic_DNA"/>
</dbReference>
<sequence length="259" mass="28301">MIPAYTPRFAVRKAWQALLDAVFPEPPVCLLCQRAFVPGGDARRPIPHDGPAICPFCQQDVACQLRAPRWVRLHLRHLPSGREAEVAVLCAGVHDGGLRQALREWKYDGAVALTAWWAEQAAAAVQAAGSAIPVRPDVLVPVPPSRARWRVRGYHHTLLLARAIRAHWPLHGRPPQVVPCLMRREDPERPDGSQTAKGARDRQRLFGAFRAVDVRRVAGRHVWLVDDVLTTGATIAACAQALFAAGAKGVGGIVIARAE</sequence>
<gene>
    <name evidence="2" type="ORF">GCM10010885_23900</name>
</gene>
<keyword evidence="3" id="KW-1185">Reference proteome</keyword>
<dbReference type="PANTHER" id="PTHR47505">
    <property type="entry name" value="DNA UTILIZATION PROTEIN YHGH"/>
    <property type="match status" value="1"/>
</dbReference>
<dbReference type="InterPro" id="IPR051910">
    <property type="entry name" value="ComF/GntX_DNA_util-trans"/>
</dbReference>
<name>A0A917NNH4_9BACL</name>
<comment type="similarity">
    <text evidence="1">Belongs to the ComF/GntX family.</text>
</comment>